<dbReference type="RefSeq" id="WP_188772022.1">
    <property type="nucleotide sequence ID" value="NZ_BMHK01000018.1"/>
</dbReference>
<dbReference type="AlphaFoldDB" id="A0A916TTV8"/>
<dbReference type="InterPro" id="IPR029033">
    <property type="entry name" value="His_PPase_superfam"/>
</dbReference>
<dbReference type="Pfam" id="PF00300">
    <property type="entry name" value="His_Phos_1"/>
    <property type="match status" value="1"/>
</dbReference>
<keyword evidence="2" id="KW-1185">Reference proteome</keyword>
<protein>
    <recommendedName>
        <fullName evidence="3">Histidine phosphatase family protein</fullName>
    </recommendedName>
</protein>
<dbReference type="GO" id="GO:0005737">
    <property type="term" value="C:cytoplasm"/>
    <property type="evidence" value="ECO:0007669"/>
    <property type="project" value="TreeGrafter"/>
</dbReference>
<dbReference type="SUPFAM" id="SSF53254">
    <property type="entry name" value="Phosphoglycerate mutase-like"/>
    <property type="match status" value="1"/>
</dbReference>
<dbReference type="CDD" id="cd07067">
    <property type="entry name" value="HP_PGM_like"/>
    <property type="match status" value="1"/>
</dbReference>
<dbReference type="InterPro" id="IPR050275">
    <property type="entry name" value="PGM_Phosphatase"/>
</dbReference>
<dbReference type="InterPro" id="IPR006311">
    <property type="entry name" value="TAT_signal"/>
</dbReference>
<dbReference type="GO" id="GO:0016791">
    <property type="term" value="F:phosphatase activity"/>
    <property type="evidence" value="ECO:0007669"/>
    <property type="project" value="TreeGrafter"/>
</dbReference>
<evidence type="ECO:0000313" key="2">
    <source>
        <dbReference type="Proteomes" id="UP000608154"/>
    </source>
</evidence>
<gene>
    <name evidence="1" type="ORF">GCM10011494_26420</name>
</gene>
<reference evidence="1" key="1">
    <citation type="journal article" date="2014" name="Int. J. Syst. Evol. Microbiol.">
        <title>Complete genome sequence of Corynebacterium casei LMG S-19264T (=DSM 44701T), isolated from a smear-ripened cheese.</title>
        <authorList>
            <consortium name="US DOE Joint Genome Institute (JGI-PGF)"/>
            <person name="Walter F."/>
            <person name="Albersmeier A."/>
            <person name="Kalinowski J."/>
            <person name="Ruckert C."/>
        </authorList>
    </citation>
    <scope>NUCLEOTIDE SEQUENCE</scope>
    <source>
        <strain evidence="1">CGMCC 1.15095</strain>
    </source>
</reference>
<dbReference type="Proteomes" id="UP000608154">
    <property type="component" value="Unassembled WGS sequence"/>
</dbReference>
<reference evidence="1" key="2">
    <citation type="submission" date="2020-09" db="EMBL/GenBank/DDBJ databases">
        <authorList>
            <person name="Sun Q."/>
            <person name="Zhou Y."/>
        </authorList>
    </citation>
    <scope>NUCLEOTIDE SEQUENCE</scope>
    <source>
        <strain evidence="1">CGMCC 1.15095</strain>
    </source>
</reference>
<dbReference type="PANTHER" id="PTHR48100:SF1">
    <property type="entry name" value="HISTIDINE PHOSPHATASE FAMILY PROTEIN-RELATED"/>
    <property type="match status" value="1"/>
</dbReference>
<name>A0A916TTV8_9SPHN</name>
<dbReference type="PROSITE" id="PS51318">
    <property type="entry name" value="TAT"/>
    <property type="match status" value="1"/>
</dbReference>
<accession>A0A916TTV8</accession>
<organism evidence="1 2">
    <name type="scientific">Novosphingobium endophyticum</name>
    <dbReference type="NCBI Taxonomy" id="1955250"/>
    <lineage>
        <taxon>Bacteria</taxon>
        <taxon>Pseudomonadati</taxon>
        <taxon>Pseudomonadota</taxon>
        <taxon>Alphaproteobacteria</taxon>
        <taxon>Sphingomonadales</taxon>
        <taxon>Sphingomonadaceae</taxon>
        <taxon>Novosphingobium</taxon>
    </lineage>
</organism>
<evidence type="ECO:0008006" key="3">
    <source>
        <dbReference type="Google" id="ProtNLM"/>
    </source>
</evidence>
<evidence type="ECO:0000313" key="1">
    <source>
        <dbReference type="EMBL" id="GGC06529.1"/>
    </source>
</evidence>
<dbReference type="SMART" id="SM00855">
    <property type="entry name" value="PGAM"/>
    <property type="match status" value="1"/>
</dbReference>
<dbReference type="EMBL" id="BMHK01000018">
    <property type="protein sequence ID" value="GGC06529.1"/>
    <property type="molecule type" value="Genomic_DNA"/>
</dbReference>
<comment type="caution">
    <text evidence="1">The sequence shown here is derived from an EMBL/GenBank/DDBJ whole genome shotgun (WGS) entry which is preliminary data.</text>
</comment>
<sequence>MPDAPGDRSPARTDRRTFLLGSAATALAPGFAHAASLDREEVWFVRHAESVINVGPSAALPNDGEGADDGVKYPLTTKGMREARLLADRIARQVSPAAIHASPRLRTIQTADAIGFATDSRIRLAPELVEVSFGTPAAANGSKTVPSVLEILRGWLLEGRTDLKAPGGESFEEVRARALPAILETMRQDMQPGRPLIMVSHGALIAVIAPLLFQNLSPEFAFENLLPNAAIVKGFRTKGAFHCFDWAGVNPR</sequence>
<dbReference type="Gene3D" id="3.40.50.1240">
    <property type="entry name" value="Phosphoglycerate mutase-like"/>
    <property type="match status" value="1"/>
</dbReference>
<dbReference type="InterPro" id="IPR013078">
    <property type="entry name" value="His_Pase_superF_clade-1"/>
</dbReference>
<dbReference type="PANTHER" id="PTHR48100">
    <property type="entry name" value="BROAD-SPECIFICITY PHOSPHATASE YOR283W-RELATED"/>
    <property type="match status" value="1"/>
</dbReference>
<proteinExistence type="predicted"/>